<dbReference type="EMBL" id="JAWMWH010000003">
    <property type="protein sequence ID" value="MEJ6400815.1"/>
    <property type="molecule type" value="Genomic_DNA"/>
</dbReference>
<dbReference type="Pfam" id="PF02245">
    <property type="entry name" value="Pur_DNA_glyco"/>
    <property type="match status" value="1"/>
</dbReference>
<evidence type="ECO:0000256" key="5">
    <source>
        <dbReference type="HAMAP-Rule" id="MF_00527"/>
    </source>
</evidence>
<organism evidence="6 7">
    <name type="scientific">Nicoliella lavandulae</name>
    <dbReference type="NCBI Taxonomy" id="3082954"/>
    <lineage>
        <taxon>Bacteria</taxon>
        <taxon>Bacillati</taxon>
        <taxon>Bacillota</taxon>
        <taxon>Bacilli</taxon>
        <taxon>Lactobacillales</taxon>
        <taxon>Lactobacillaceae</taxon>
        <taxon>Nicoliella</taxon>
    </lineage>
</organism>
<dbReference type="InterPro" id="IPR011034">
    <property type="entry name" value="Formyl_transferase-like_C_sf"/>
</dbReference>
<protein>
    <recommendedName>
        <fullName evidence="5">Putative 3-methyladenine DNA glycosylase</fullName>
        <ecNumber evidence="5">3.2.2.-</ecNumber>
    </recommendedName>
</protein>
<comment type="similarity">
    <text evidence="1 5">Belongs to the DNA glycosylase MPG family.</text>
</comment>
<evidence type="ECO:0000256" key="4">
    <source>
        <dbReference type="ARBA" id="ARBA00023204"/>
    </source>
</evidence>
<dbReference type="RefSeq" id="WP_339960671.1">
    <property type="nucleotide sequence ID" value="NZ_JAWMWH010000003.1"/>
</dbReference>
<dbReference type="NCBIfam" id="TIGR00567">
    <property type="entry name" value="3mg"/>
    <property type="match status" value="1"/>
</dbReference>
<dbReference type="Gene3D" id="3.10.300.10">
    <property type="entry name" value="Methylpurine-DNA glycosylase (MPG)"/>
    <property type="match status" value="1"/>
</dbReference>
<proteinExistence type="inferred from homology"/>
<comment type="caution">
    <text evidence="6">The sequence shown here is derived from an EMBL/GenBank/DDBJ whole genome shotgun (WGS) entry which is preliminary data.</text>
</comment>
<reference evidence="6 7" key="1">
    <citation type="submission" date="2023-10" db="EMBL/GenBank/DDBJ databases">
        <title>Nicoliella lavandulae sp. nov. isolated from Lavandula angustifolia flowers.</title>
        <authorList>
            <person name="Alcantara C."/>
            <person name="Zuniga M."/>
            <person name="Landete J.M."/>
            <person name="Monedero V."/>
        </authorList>
    </citation>
    <scope>NUCLEOTIDE SEQUENCE [LARGE SCALE GENOMIC DNA]</scope>
    <source>
        <strain evidence="6 7">Es01</strain>
    </source>
</reference>
<dbReference type="HAMAP" id="MF_00527">
    <property type="entry name" value="3MGH"/>
    <property type="match status" value="1"/>
</dbReference>
<dbReference type="EC" id="3.2.2.-" evidence="5"/>
<evidence type="ECO:0000313" key="7">
    <source>
        <dbReference type="Proteomes" id="UP001370590"/>
    </source>
</evidence>
<keyword evidence="7" id="KW-1185">Reference proteome</keyword>
<dbReference type="SUPFAM" id="SSF50486">
    <property type="entry name" value="FMT C-terminal domain-like"/>
    <property type="match status" value="1"/>
</dbReference>
<keyword evidence="2 5" id="KW-0227">DNA damage</keyword>
<keyword evidence="4 5" id="KW-0234">DNA repair</keyword>
<accession>A0ABU8SLN4</accession>
<evidence type="ECO:0000313" key="6">
    <source>
        <dbReference type="EMBL" id="MEJ6400815.1"/>
    </source>
</evidence>
<dbReference type="Proteomes" id="UP001370590">
    <property type="component" value="Unassembled WGS sequence"/>
</dbReference>
<dbReference type="PANTHER" id="PTHR10429">
    <property type="entry name" value="DNA-3-METHYLADENINE GLYCOSYLASE"/>
    <property type="match status" value="1"/>
</dbReference>
<dbReference type="PANTHER" id="PTHR10429:SF0">
    <property type="entry name" value="DNA-3-METHYLADENINE GLYCOSYLASE"/>
    <property type="match status" value="1"/>
</dbReference>
<gene>
    <name evidence="6" type="ORF">R4146_06610</name>
</gene>
<evidence type="ECO:0000256" key="3">
    <source>
        <dbReference type="ARBA" id="ARBA00022801"/>
    </source>
</evidence>
<keyword evidence="3 5" id="KW-0378">Hydrolase</keyword>
<dbReference type="CDD" id="cd00540">
    <property type="entry name" value="AAG"/>
    <property type="match status" value="1"/>
</dbReference>
<dbReference type="InterPro" id="IPR003180">
    <property type="entry name" value="MPG"/>
</dbReference>
<name>A0ABU8SLN4_9LACO</name>
<dbReference type="InterPro" id="IPR036995">
    <property type="entry name" value="MPG_sf"/>
</dbReference>
<evidence type="ECO:0000256" key="2">
    <source>
        <dbReference type="ARBA" id="ARBA00022763"/>
    </source>
</evidence>
<sequence length="212" mass="23294">MDKAMLKKVTDFFSNRSTETIAEDCLGRKLIYDGPKGRVGGYIVEAEAYLGENDSAAHAFQGRRTPSVEPLYGAPGSVYIYSIHGRYCFDIVTQPKDVPQGILIRGLEPSDGIDIMKQNRSKGGVNLTNGPGKLMEAFGIHDCDLNLQLVNDCPFKMDLDHKRPFRKVIASERIGVNQDGKDASEPLRFNVAGNPYVSGILKRDSAPDGGWD</sequence>
<evidence type="ECO:0000256" key="1">
    <source>
        <dbReference type="ARBA" id="ARBA00009232"/>
    </source>
</evidence>